<dbReference type="AlphaFoldDB" id="A0A2J6R8S5"/>
<evidence type="ECO:0000313" key="3">
    <source>
        <dbReference type="Proteomes" id="UP000235786"/>
    </source>
</evidence>
<accession>A0A2J6R8S5</accession>
<sequence>MVCEGDSGAWVVHHAGLEVFGHVVATDILGDAYIMPAVETFDEIRDYMNAASVKLPSYGEDNNNNTSVVTKSPLTATSLEPQNHFHGPSIMSVMQQNEIPSGTPFKLPPIDSGGFRTTFEPREIAIPDFETIIKPEDISYPLSKPPTPPLSVDFQEFRGYSEFHRIQVRPPNTPIYEGNKKFTLDHVGENAFDGYVAPGFNGLNEENEYATSPRTQSRDDDLSAKHQKLEDPPSLCTPPPSQQTNGNPISSADSSNMVTTLGSACLTSKRCYKGWDSVFSLSRRNTWLYTHSFVDDQRSMGHTGDGIEIFLENYEDSGFDDRIEELKGFSNGASLEGLKAGSDMVRPLYNAWLDERVVEGIARTREHRNPLTATQLYDCLRTYQNDNSAKPLPDRRLIYIRNLDASYMLALAETAAPHEVPLLRDAIWKHYIRQKSLKVSIPVSFRLDKGFGRKSEL</sequence>
<protein>
    <submittedName>
        <fullName evidence="2">Uncharacterized protein</fullName>
    </submittedName>
</protein>
<proteinExistence type="predicted"/>
<evidence type="ECO:0000256" key="1">
    <source>
        <dbReference type="SAM" id="MobiDB-lite"/>
    </source>
</evidence>
<gene>
    <name evidence="2" type="ORF">L207DRAFT_128873</name>
</gene>
<organism evidence="2 3">
    <name type="scientific">Hyaloscypha variabilis (strain UAMH 11265 / GT02V1 / F)</name>
    <name type="common">Meliniomyces variabilis</name>
    <dbReference type="NCBI Taxonomy" id="1149755"/>
    <lineage>
        <taxon>Eukaryota</taxon>
        <taxon>Fungi</taxon>
        <taxon>Dikarya</taxon>
        <taxon>Ascomycota</taxon>
        <taxon>Pezizomycotina</taxon>
        <taxon>Leotiomycetes</taxon>
        <taxon>Helotiales</taxon>
        <taxon>Hyaloscyphaceae</taxon>
        <taxon>Hyaloscypha</taxon>
        <taxon>Hyaloscypha variabilis</taxon>
    </lineage>
</organism>
<dbReference type="EMBL" id="KZ613953">
    <property type="protein sequence ID" value="PMD34915.1"/>
    <property type="molecule type" value="Genomic_DNA"/>
</dbReference>
<feature type="compositionally biased region" description="Basic and acidic residues" evidence="1">
    <location>
        <begin position="216"/>
        <end position="231"/>
    </location>
</feature>
<reference evidence="2 3" key="1">
    <citation type="submission" date="2016-04" db="EMBL/GenBank/DDBJ databases">
        <title>A degradative enzymes factory behind the ericoid mycorrhizal symbiosis.</title>
        <authorList>
            <consortium name="DOE Joint Genome Institute"/>
            <person name="Martino E."/>
            <person name="Morin E."/>
            <person name="Grelet G."/>
            <person name="Kuo A."/>
            <person name="Kohler A."/>
            <person name="Daghino S."/>
            <person name="Barry K."/>
            <person name="Choi C."/>
            <person name="Cichocki N."/>
            <person name="Clum A."/>
            <person name="Copeland A."/>
            <person name="Hainaut M."/>
            <person name="Haridas S."/>
            <person name="Labutti K."/>
            <person name="Lindquist E."/>
            <person name="Lipzen A."/>
            <person name="Khouja H.-R."/>
            <person name="Murat C."/>
            <person name="Ohm R."/>
            <person name="Olson A."/>
            <person name="Spatafora J."/>
            <person name="Veneault-Fourrey C."/>
            <person name="Henrissat B."/>
            <person name="Grigoriev I."/>
            <person name="Martin F."/>
            <person name="Perotto S."/>
        </authorList>
    </citation>
    <scope>NUCLEOTIDE SEQUENCE [LARGE SCALE GENOMIC DNA]</scope>
    <source>
        <strain evidence="2 3">F</strain>
    </source>
</reference>
<keyword evidence="3" id="KW-1185">Reference proteome</keyword>
<feature type="region of interest" description="Disordered" evidence="1">
    <location>
        <begin position="203"/>
        <end position="254"/>
    </location>
</feature>
<name>A0A2J6R8S5_HYAVF</name>
<evidence type="ECO:0000313" key="2">
    <source>
        <dbReference type="EMBL" id="PMD34915.1"/>
    </source>
</evidence>
<dbReference type="OrthoDB" id="5428055at2759"/>
<feature type="compositionally biased region" description="Polar residues" evidence="1">
    <location>
        <begin position="242"/>
        <end position="254"/>
    </location>
</feature>
<dbReference type="Proteomes" id="UP000235786">
    <property type="component" value="Unassembled WGS sequence"/>
</dbReference>